<sequence length="478" mass="52898">MRIGLQLLLGYFIIVAVAGFFVLDIFVQEVKPGVRRAVEGTLNDTASLLAQFAHHDLVNGTYHDGVLTDSSLQRAFQQVNSKPIGANIAGIRKNHNEYRVYLTDANGKVVFDSNGEALGQDYSRWNDVWLTLRGSYGARSTLMDPNNPESSVMYVAAPIYDGDRIIGVLSVGKPNLALAPVIQRSEHRILVAGAALLGIALLVGLFFVWWINRSIGRLVKYATLVSEGHPVTLPKMNSTELRRLAEALEHMRIRLEGKNYVEQYVHTLTHELKSPLAAIRGAAEILQEQPPVEVAQRFTLNIQQQSQRIQLLIDKMLTLAKIESRVDAELESLNIAPLLLQIMTAHEAQARQTQITLQFSQLENCTMHVDPWLLTQAIENLLANALDFTPPGGTITLIGKQNLDVYSVILIDDGAGIPDYALPHIFDRFYSLPRTSGQKSSGLGLSFVLEVARLHQGEIILANRSPQGVEAQLLLPIK</sequence>
<accession>A0A2A2M719</accession>
<dbReference type="InterPro" id="IPR050428">
    <property type="entry name" value="TCS_sensor_his_kinase"/>
</dbReference>
<keyword evidence="8 15" id="KW-0418">Kinase</keyword>
<feature type="transmembrane region" description="Helical" evidence="12">
    <location>
        <begin position="189"/>
        <end position="211"/>
    </location>
</feature>
<dbReference type="RefSeq" id="WP_039185805.1">
    <property type="nucleotide sequence ID" value="NZ_CAUFSP010000036.1"/>
</dbReference>
<dbReference type="EMBL" id="NQMS01000014">
    <property type="protein sequence ID" value="PAV94347.1"/>
    <property type="molecule type" value="Genomic_DNA"/>
</dbReference>
<gene>
    <name evidence="15" type="ORF">CJD50_21105</name>
</gene>
<dbReference type="SMART" id="SM00387">
    <property type="entry name" value="HATPase_c"/>
    <property type="match status" value="1"/>
</dbReference>
<dbReference type="Pfam" id="PF14827">
    <property type="entry name" value="dCache_3"/>
    <property type="match status" value="1"/>
</dbReference>
<proteinExistence type="predicted"/>
<feature type="domain" description="HAMP" evidence="14">
    <location>
        <begin position="209"/>
        <end position="260"/>
    </location>
</feature>
<evidence type="ECO:0000259" key="13">
    <source>
        <dbReference type="PROSITE" id="PS50109"/>
    </source>
</evidence>
<feature type="transmembrane region" description="Helical" evidence="12">
    <location>
        <begin position="6"/>
        <end position="27"/>
    </location>
</feature>
<dbReference type="SMART" id="SM00388">
    <property type="entry name" value="HisKA"/>
    <property type="match status" value="1"/>
</dbReference>
<dbReference type="InterPro" id="IPR029151">
    <property type="entry name" value="Sensor-like_sf"/>
</dbReference>
<dbReference type="NCBIfam" id="NF008312">
    <property type="entry name" value="PRK11100.1"/>
    <property type="match status" value="1"/>
</dbReference>
<dbReference type="PANTHER" id="PTHR45436">
    <property type="entry name" value="SENSOR HISTIDINE KINASE YKOH"/>
    <property type="match status" value="1"/>
</dbReference>
<dbReference type="GO" id="GO:0000155">
    <property type="term" value="F:phosphorelay sensor kinase activity"/>
    <property type="evidence" value="ECO:0007669"/>
    <property type="project" value="InterPro"/>
</dbReference>
<keyword evidence="9 12" id="KW-1133">Transmembrane helix</keyword>
<dbReference type="PROSITE" id="PS50885">
    <property type="entry name" value="HAMP"/>
    <property type="match status" value="1"/>
</dbReference>
<protein>
    <recommendedName>
        <fullName evidence="3">histidine kinase</fullName>
        <ecNumber evidence="3">2.7.13.3</ecNumber>
    </recommendedName>
</protein>
<keyword evidence="16" id="KW-1185">Reference proteome</keyword>
<evidence type="ECO:0000256" key="4">
    <source>
        <dbReference type="ARBA" id="ARBA00022475"/>
    </source>
</evidence>
<dbReference type="Proteomes" id="UP000218796">
    <property type="component" value="Unassembled WGS sequence"/>
</dbReference>
<dbReference type="SUPFAM" id="SSF47384">
    <property type="entry name" value="Homodimeric domain of signal transducing histidine kinase"/>
    <property type="match status" value="1"/>
</dbReference>
<dbReference type="AlphaFoldDB" id="A0A2A2M719"/>
<evidence type="ECO:0000256" key="6">
    <source>
        <dbReference type="ARBA" id="ARBA00022679"/>
    </source>
</evidence>
<dbReference type="PROSITE" id="PS50109">
    <property type="entry name" value="HIS_KIN"/>
    <property type="match status" value="1"/>
</dbReference>
<evidence type="ECO:0000259" key="14">
    <source>
        <dbReference type="PROSITE" id="PS50885"/>
    </source>
</evidence>
<dbReference type="PANTHER" id="PTHR45436:SF10">
    <property type="entry name" value="HISTIDINE KINASE"/>
    <property type="match status" value="1"/>
</dbReference>
<dbReference type="Pfam" id="PF02518">
    <property type="entry name" value="HATPase_c"/>
    <property type="match status" value="1"/>
</dbReference>
<evidence type="ECO:0000313" key="15">
    <source>
        <dbReference type="EMBL" id="PAV94347.1"/>
    </source>
</evidence>
<dbReference type="InterPro" id="IPR036890">
    <property type="entry name" value="HATPase_C_sf"/>
</dbReference>
<organism evidence="15 16">
    <name type="scientific">Hafnia paralvei</name>
    <dbReference type="NCBI Taxonomy" id="546367"/>
    <lineage>
        <taxon>Bacteria</taxon>
        <taxon>Pseudomonadati</taxon>
        <taxon>Pseudomonadota</taxon>
        <taxon>Gammaproteobacteria</taxon>
        <taxon>Enterobacterales</taxon>
        <taxon>Hafniaceae</taxon>
        <taxon>Hafnia</taxon>
    </lineage>
</organism>
<keyword evidence="4" id="KW-1003">Cell membrane</keyword>
<evidence type="ECO:0000256" key="9">
    <source>
        <dbReference type="ARBA" id="ARBA00022989"/>
    </source>
</evidence>
<evidence type="ECO:0000256" key="11">
    <source>
        <dbReference type="ARBA" id="ARBA00023136"/>
    </source>
</evidence>
<evidence type="ECO:0000256" key="2">
    <source>
        <dbReference type="ARBA" id="ARBA00004651"/>
    </source>
</evidence>
<dbReference type="Gene3D" id="1.10.287.130">
    <property type="match status" value="1"/>
</dbReference>
<dbReference type="InterPro" id="IPR029150">
    <property type="entry name" value="dCache_3"/>
</dbReference>
<dbReference type="Gene3D" id="6.10.340.10">
    <property type="match status" value="1"/>
</dbReference>
<evidence type="ECO:0000313" key="16">
    <source>
        <dbReference type="Proteomes" id="UP000218796"/>
    </source>
</evidence>
<keyword evidence="6" id="KW-0808">Transferase</keyword>
<evidence type="ECO:0000256" key="3">
    <source>
        <dbReference type="ARBA" id="ARBA00012438"/>
    </source>
</evidence>
<evidence type="ECO:0000256" key="8">
    <source>
        <dbReference type="ARBA" id="ARBA00022777"/>
    </source>
</evidence>
<dbReference type="InterPro" id="IPR036097">
    <property type="entry name" value="HisK_dim/P_sf"/>
</dbReference>
<dbReference type="CDD" id="cd00082">
    <property type="entry name" value="HisKA"/>
    <property type="match status" value="1"/>
</dbReference>
<evidence type="ECO:0000256" key="1">
    <source>
        <dbReference type="ARBA" id="ARBA00000085"/>
    </source>
</evidence>
<reference evidence="15 16" key="1">
    <citation type="submission" date="2017-08" db="EMBL/GenBank/DDBJ databases">
        <title>Draft Genome Sequence of Hafnia alvei CITHA-6 Isolated from Raw Bovine Milk.</title>
        <authorList>
            <person name="Culligan E.P."/>
            <person name="Mcsweeney A."/>
            <person name="O'Doherty C."/>
            <person name="Gleeson E."/>
            <person name="O'Riordan D."/>
            <person name="Sleator R.D."/>
        </authorList>
    </citation>
    <scope>NUCLEOTIDE SEQUENCE [LARGE SCALE GENOMIC DNA]</scope>
    <source>
        <strain evidence="15 16">CITHA-6</strain>
    </source>
</reference>
<evidence type="ECO:0000256" key="7">
    <source>
        <dbReference type="ARBA" id="ARBA00022692"/>
    </source>
</evidence>
<evidence type="ECO:0000256" key="5">
    <source>
        <dbReference type="ARBA" id="ARBA00022553"/>
    </source>
</evidence>
<dbReference type="SUPFAM" id="SSF55874">
    <property type="entry name" value="ATPase domain of HSP90 chaperone/DNA topoisomerase II/histidine kinase"/>
    <property type="match status" value="1"/>
</dbReference>
<keyword evidence="10" id="KW-0902">Two-component regulatory system</keyword>
<dbReference type="PRINTS" id="PR00344">
    <property type="entry name" value="BCTRLSENSOR"/>
</dbReference>
<dbReference type="InterPro" id="IPR003660">
    <property type="entry name" value="HAMP_dom"/>
</dbReference>
<evidence type="ECO:0000256" key="12">
    <source>
        <dbReference type="SAM" id="Phobius"/>
    </source>
</evidence>
<dbReference type="CDD" id="cd18773">
    <property type="entry name" value="PDC1_HK_sensor"/>
    <property type="match status" value="1"/>
</dbReference>
<dbReference type="InterPro" id="IPR003594">
    <property type="entry name" value="HATPase_dom"/>
</dbReference>
<dbReference type="Pfam" id="PF00512">
    <property type="entry name" value="HisKA"/>
    <property type="match status" value="1"/>
</dbReference>
<dbReference type="InterPro" id="IPR005467">
    <property type="entry name" value="His_kinase_dom"/>
</dbReference>
<keyword evidence="5" id="KW-0597">Phosphoprotein</keyword>
<keyword evidence="7 12" id="KW-0812">Transmembrane</keyword>
<comment type="subcellular location">
    <subcellularLocation>
        <location evidence="2">Cell membrane</location>
        <topology evidence="2">Multi-pass membrane protein</topology>
    </subcellularLocation>
</comment>
<dbReference type="InterPro" id="IPR003661">
    <property type="entry name" value="HisK_dim/P_dom"/>
</dbReference>
<keyword evidence="11 12" id="KW-0472">Membrane</keyword>
<dbReference type="EC" id="2.7.13.3" evidence="3"/>
<dbReference type="GO" id="GO:0005886">
    <property type="term" value="C:plasma membrane"/>
    <property type="evidence" value="ECO:0007669"/>
    <property type="project" value="UniProtKB-SubCell"/>
</dbReference>
<feature type="domain" description="Histidine kinase" evidence="13">
    <location>
        <begin position="267"/>
        <end position="478"/>
    </location>
</feature>
<name>A0A2A2M719_9GAMM</name>
<comment type="caution">
    <text evidence="15">The sequence shown here is derived from an EMBL/GenBank/DDBJ whole genome shotgun (WGS) entry which is preliminary data.</text>
</comment>
<dbReference type="SUPFAM" id="SSF103190">
    <property type="entry name" value="Sensory domain-like"/>
    <property type="match status" value="1"/>
</dbReference>
<evidence type="ECO:0000256" key="10">
    <source>
        <dbReference type="ARBA" id="ARBA00023012"/>
    </source>
</evidence>
<comment type="catalytic activity">
    <reaction evidence="1">
        <text>ATP + protein L-histidine = ADP + protein N-phospho-L-histidine.</text>
        <dbReference type="EC" id="2.7.13.3"/>
    </reaction>
</comment>
<dbReference type="Gene3D" id="3.30.450.20">
    <property type="entry name" value="PAS domain"/>
    <property type="match status" value="1"/>
</dbReference>
<dbReference type="Gene3D" id="3.30.565.10">
    <property type="entry name" value="Histidine kinase-like ATPase, C-terminal domain"/>
    <property type="match status" value="1"/>
</dbReference>
<dbReference type="OrthoDB" id="9806130at2"/>
<dbReference type="InterPro" id="IPR004358">
    <property type="entry name" value="Sig_transdc_His_kin-like_C"/>
</dbReference>